<dbReference type="STRING" id="137265.SAMN05421684_7130"/>
<feature type="domain" description="Lipoyl-binding" evidence="9">
    <location>
        <begin position="89"/>
        <end position="165"/>
    </location>
</feature>
<dbReference type="Gene3D" id="2.40.50.100">
    <property type="match status" value="1"/>
</dbReference>
<protein>
    <recommendedName>
        <fullName evidence="2 8">Biotin carboxyl carrier protein of acetyl-CoA carboxylase</fullName>
    </recommendedName>
</protein>
<evidence type="ECO:0000256" key="6">
    <source>
        <dbReference type="ARBA" id="ARBA00023160"/>
    </source>
</evidence>
<dbReference type="Pfam" id="PF00364">
    <property type="entry name" value="Biotin_lipoyl"/>
    <property type="match status" value="1"/>
</dbReference>
<evidence type="ECO:0000256" key="1">
    <source>
        <dbReference type="ARBA" id="ARBA00005194"/>
    </source>
</evidence>
<keyword evidence="7 8" id="KW-0092">Biotin</keyword>
<dbReference type="PROSITE" id="PS00188">
    <property type="entry name" value="BIOTIN"/>
    <property type="match status" value="1"/>
</dbReference>
<dbReference type="GO" id="GO:0003989">
    <property type="term" value="F:acetyl-CoA carboxylase activity"/>
    <property type="evidence" value="ECO:0007669"/>
    <property type="project" value="InterPro"/>
</dbReference>
<dbReference type="CDD" id="cd06850">
    <property type="entry name" value="biotinyl_domain"/>
    <property type="match status" value="1"/>
</dbReference>
<comment type="pathway">
    <text evidence="1 8">Lipid metabolism; fatty acid biosynthesis.</text>
</comment>
<keyword evidence="4 8" id="KW-0276">Fatty acid metabolism</keyword>
<dbReference type="EMBL" id="FNQB01000004">
    <property type="protein sequence ID" value="SDZ60872.1"/>
    <property type="molecule type" value="Genomic_DNA"/>
</dbReference>
<keyword evidence="11" id="KW-1185">Reference proteome</keyword>
<name>A0A1H3UEI6_9ACTN</name>
<keyword evidence="3 8" id="KW-0444">Lipid biosynthesis</keyword>
<dbReference type="InterPro" id="IPR011053">
    <property type="entry name" value="Single_hybrid_motif"/>
</dbReference>
<dbReference type="UniPathway" id="UPA00094"/>
<evidence type="ECO:0000256" key="4">
    <source>
        <dbReference type="ARBA" id="ARBA00022832"/>
    </source>
</evidence>
<proteinExistence type="predicted"/>
<dbReference type="AlphaFoldDB" id="A0A1H3UEI6"/>
<evidence type="ECO:0000256" key="7">
    <source>
        <dbReference type="ARBA" id="ARBA00023267"/>
    </source>
</evidence>
<dbReference type="InterPro" id="IPR001249">
    <property type="entry name" value="AcCoA_biotinCC"/>
</dbReference>
<dbReference type="GO" id="GO:0009317">
    <property type="term" value="C:acetyl-CoA carboxylase complex"/>
    <property type="evidence" value="ECO:0007669"/>
    <property type="project" value="InterPro"/>
</dbReference>
<keyword evidence="5 8" id="KW-0443">Lipid metabolism</keyword>
<comment type="function">
    <text evidence="8">This protein is a component of the acetyl coenzyme A carboxylase complex; first, biotin carboxylase catalyzes the carboxylation of the carrier protein and then the transcarboxylase transfers the carboxyl group to form malonyl-CoA.</text>
</comment>
<dbReference type="GO" id="GO:0006633">
    <property type="term" value="P:fatty acid biosynthetic process"/>
    <property type="evidence" value="ECO:0007669"/>
    <property type="project" value="UniProtKB-UniPathway"/>
</dbReference>
<evidence type="ECO:0000256" key="2">
    <source>
        <dbReference type="ARBA" id="ARBA00017562"/>
    </source>
</evidence>
<evidence type="ECO:0000256" key="3">
    <source>
        <dbReference type="ARBA" id="ARBA00022516"/>
    </source>
</evidence>
<organism evidence="10 11">
    <name type="scientific">Asanoa ishikariensis</name>
    <dbReference type="NCBI Taxonomy" id="137265"/>
    <lineage>
        <taxon>Bacteria</taxon>
        <taxon>Bacillati</taxon>
        <taxon>Actinomycetota</taxon>
        <taxon>Actinomycetes</taxon>
        <taxon>Micromonosporales</taxon>
        <taxon>Micromonosporaceae</taxon>
        <taxon>Asanoa</taxon>
    </lineage>
</organism>
<gene>
    <name evidence="10" type="ORF">SAMN05421684_7130</name>
</gene>
<dbReference type="PANTHER" id="PTHR45266">
    <property type="entry name" value="OXALOACETATE DECARBOXYLASE ALPHA CHAIN"/>
    <property type="match status" value="1"/>
</dbReference>
<accession>A0A1H3UEI6</accession>
<reference evidence="11" key="1">
    <citation type="submission" date="2016-10" db="EMBL/GenBank/DDBJ databases">
        <authorList>
            <person name="Varghese N."/>
            <person name="Submissions S."/>
        </authorList>
    </citation>
    <scope>NUCLEOTIDE SEQUENCE [LARGE SCALE GENOMIC DNA]</scope>
    <source>
        <strain evidence="11">DSM 44718</strain>
    </source>
</reference>
<dbReference type="SUPFAM" id="SSF51230">
    <property type="entry name" value="Single hybrid motif"/>
    <property type="match status" value="1"/>
</dbReference>
<evidence type="ECO:0000259" key="9">
    <source>
        <dbReference type="PROSITE" id="PS50968"/>
    </source>
</evidence>
<dbReference type="InterPro" id="IPR000089">
    <property type="entry name" value="Biotin_lipoyl"/>
</dbReference>
<evidence type="ECO:0000313" key="10">
    <source>
        <dbReference type="EMBL" id="SDZ60872.1"/>
    </source>
</evidence>
<dbReference type="InterPro" id="IPR050709">
    <property type="entry name" value="Biotin_Carboxyl_Carrier/Decarb"/>
</dbReference>
<dbReference type="Proteomes" id="UP000199632">
    <property type="component" value="Unassembled WGS sequence"/>
</dbReference>
<keyword evidence="6 8" id="KW-0275">Fatty acid biosynthesis</keyword>
<dbReference type="PROSITE" id="PS50968">
    <property type="entry name" value="BIOTINYL_LIPOYL"/>
    <property type="match status" value="1"/>
</dbReference>
<evidence type="ECO:0000256" key="8">
    <source>
        <dbReference type="RuleBase" id="RU364072"/>
    </source>
</evidence>
<sequence>MTSLIEPAPTDSPAPLAEALDEVRRSAQSLLADLGHRPRALRIRAGDVVVEMEWTVQEAAAGPAAPAPATTTAVVPVEVPADEPALPPGVGVCAPIVGTFYRAPEPGATPFVAEGDQVRRGQQVGIVEAMKLMIPVESDAEGRIVALHVADGAAVEFGERLLTIDPQAG</sequence>
<dbReference type="PANTHER" id="PTHR45266:SF3">
    <property type="entry name" value="OXALOACETATE DECARBOXYLASE ALPHA CHAIN"/>
    <property type="match status" value="1"/>
</dbReference>
<dbReference type="InterPro" id="IPR001882">
    <property type="entry name" value="Biotin_BS"/>
</dbReference>
<dbReference type="PRINTS" id="PR01071">
    <property type="entry name" value="ACOABIOTINCC"/>
</dbReference>
<evidence type="ECO:0000256" key="5">
    <source>
        <dbReference type="ARBA" id="ARBA00023098"/>
    </source>
</evidence>
<evidence type="ECO:0000313" key="11">
    <source>
        <dbReference type="Proteomes" id="UP000199632"/>
    </source>
</evidence>